<keyword evidence="2" id="KW-0347">Helicase</keyword>
<dbReference type="InterPro" id="IPR050742">
    <property type="entry name" value="Helicase_Restrict-Modif_Enz"/>
</dbReference>
<feature type="domain" description="Helicase ATP-binding" evidence="1">
    <location>
        <begin position="469"/>
        <end position="619"/>
    </location>
</feature>
<dbReference type="GO" id="GO:0004386">
    <property type="term" value="F:helicase activity"/>
    <property type="evidence" value="ECO:0007669"/>
    <property type="project" value="UniProtKB-KW"/>
</dbReference>
<dbReference type="PROSITE" id="PS51192">
    <property type="entry name" value="HELICASE_ATP_BIND_1"/>
    <property type="match status" value="1"/>
</dbReference>
<keyword evidence="2" id="KW-0378">Hydrolase</keyword>
<organism evidence="2 3">
    <name type="scientific">Methylocystis echinoides</name>
    <dbReference type="NCBI Taxonomy" id="29468"/>
    <lineage>
        <taxon>Bacteria</taxon>
        <taxon>Pseudomonadati</taxon>
        <taxon>Pseudomonadota</taxon>
        <taxon>Alphaproteobacteria</taxon>
        <taxon>Hyphomicrobiales</taxon>
        <taxon>Methylocystaceae</taxon>
        <taxon>Methylocystis</taxon>
    </lineage>
</organism>
<dbReference type="SMART" id="SM00487">
    <property type="entry name" value="DEXDc"/>
    <property type="match status" value="1"/>
</dbReference>
<evidence type="ECO:0000313" key="3">
    <source>
        <dbReference type="Proteomes" id="UP001144323"/>
    </source>
</evidence>
<dbReference type="Pfam" id="PF04851">
    <property type="entry name" value="ResIII"/>
    <property type="match status" value="1"/>
</dbReference>
<reference evidence="2" key="1">
    <citation type="journal article" date="2023" name="Int. J. Syst. Evol. Microbiol.">
        <title>Methylocystis iwaonis sp. nov., a type II methane-oxidizing bacterium from surface soil of a rice paddy field in Japan, and emended description of the genus Methylocystis (ex Whittenbury et al. 1970) Bowman et al. 1993.</title>
        <authorList>
            <person name="Kaise H."/>
            <person name="Sawadogo J.B."/>
            <person name="Alam M.S."/>
            <person name="Ueno C."/>
            <person name="Dianou D."/>
            <person name="Shinjo R."/>
            <person name="Asakawa S."/>
        </authorList>
    </citation>
    <scope>NUCLEOTIDE SEQUENCE</scope>
    <source>
        <strain evidence="2">LMG27198</strain>
    </source>
</reference>
<dbReference type="GO" id="GO:0003677">
    <property type="term" value="F:DNA binding"/>
    <property type="evidence" value="ECO:0007669"/>
    <property type="project" value="InterPro"/>
</dbReference>
<dbReference type="Proteomes" id="UP001144323">
    <property type="component" value="Unassembled WGS sequence"/>
</dbReference>
<evidence type="ECO:0000313" key="2">
    <source>
        <dbReference type="EMBL" id="GLI94686.1"/>
    </source>
</evidence>
<name>A0A9W6LTN4_9HYPH</name>
<accession>A0A9W6LTN4</accession>
<dbReference type="Pfam" id="PF22548">
    <property type="entry name" value="AEP-TOTE"/>
    <property type="match status" value="1"/>
</dbReference>
<keyword evidence="2" id="KW-0067">ATP-binding</keyword>
<gene>
    <name evidence="2" type="ORF">LMG27198_36780</name>
</gene>
<dbReference type="SUPFAM" id="SSF52540">
    <property type="entry name" value="P-loop containing nucleoside triphosphate hydrolases"/>
    <property type="match status" value="2"/>
</dbReference>
<dbReference type="Gene3D" id="3.40.50.300">
    <property type="entry name" value="P-loop containing nucleotide triphosphate hydrolases"/>
    <property type="match status" value="2"/>
</dbReference>
<dbReference type="GO" id="GO:0016787">
    <property type="term" value="F:hydrolase activity"/>
    <property type="evidence" value="ECO:0007669"/>
    <property type="project" value="InterPro"/>
</dbReference>
<keyword evidence="3" id="KW-1185">Reference proteome</keyword>
<dbReference type="CDD" id="cd18785">
    <property type="entry name" value="SF2_C"/>
    <property type="match status" value="1"/>
</dbReference>
<proteinExistence type="predicted"/>
<dbReference type="InterPro" id="IPR054347">
    <property type="entry name" value="TOTE_primase"/>
</dbReference>
<dbReference type="AlphaFoldDB" id="A0A9W6LTN4"/>
<sequence>MPGDGARGASEIEIEIERIRARRAANEVERTELQARIGELLTRRSTKPQEIRQESIVGDALTVSAASPGADKITLFRRLFAGRPDVFPVRWENRKTAKSGYAPACSNEWVRGICGKPRMKCGECPHKAFIPVTDDIIEKHLRGGKGVRASDSDFVAGVYPLLSDETCWFLAADFDEENWAADALAMLETCRARGVPAALERSRSGNGGHVWIFFSEPVPARTARQLGAAMLTETMERRPEIGFASYDRFFPSQDNMPAGGFGNLIALPLQRRARELGNSVFIDGDLRPYEDQWAFLAAMPRLSAEEAAGIVGDAEMRGRVLGVRMPVEEEEADEPWRMTPSRRPKAGSLGAPLPSNITIVVADQLYIDRTNLPPAMTARLIRLAAFQNPEFYRAQSMRFPTFGKPRIISCAELHPRHVGLPRGCLDDAIELIVSEGTKVELDDKRTIGNPLPSRVEFQGALDGPQIRAFDALAPHDYGVLAAATAFGKTVVAAALIAQRRRNALVLVHRRELLSQWVERLRTFLDIDPKDIGVIGGGRRKPTGIIDVALIQSLVRKGEVADLVADYGHLVVDECHHLSAASFELVARRAKARFVLGLSATVARKDGHHPIIFMQCGPVRHRVDARAQTVGRGISPRAKHRPTEFRLPKPLAAIERPPMPSVYAAIAQDESRNNLIFDDVLKALEAKRRPVVLTERRDHLDYLQGRFQRFVRNLVVLRGGMSAYERKAAEAALQVADGQERLILATGRYIGEGFDDPTLDTLFLTMPISWKGTLAQYVGRLHRQRAGKSEVLVVDYVDEQVPVLARMAAKRRLGYRALGYTIESCPMQGTLDLRTSENFH</sequence>
<dbReference type="PANTHER" id="PTHR47396">
    <property type="entry name" value="TYPE I RESTRICTION ENZYME ECOKI R PROTEIN"/>
    <property type="match status" value="1"/>
</dbReference>
<dbReference type="PANTHER" id="PTHR47396:SF1">
    <property type="entry name" value="ATP-DEPENDENT HELICASE IRC3-RELATED"/>
    <property type="match status" value="1"/>
</dbReference>
<dbReference type="CDD" id="cd17926">
    <property type="entry name" value="DEXHc_RE"/>
    <property type="match status" value="1"/>
</dbReference>
<evidence type="ECO:0000259" key="1">
    <source>
        <dbReference type="PROSITE" id="PS51192"/>
    </source>
</evidence>
<dbReference type="GO" id="GO:0005829">
    <property type="term" value="C:cytosol"/>
    <property type="evidence" value="ECO:0007669"/>
    <property type="project" value="TreeGrafter"/>
</dbReference>
<keyword evidence="2" id="KW-0547">Nucleotide-binding</keyword>
<dbReference type="InterPro" id="IPR014001">
    <property type="entry name" value="Helicase_ATP-bd"/>
</dbReference>
<dbReference type="InterPro" id="IPR006935">
    <property type="entry name" value="Helicase/UvrB_N"/>
</dbReference>
<dbReference type="InterPro" id="IPR027417">
    <property type="entry name" value="P-loop_NTPase"/>
</dbReference>
<protein>
    <submittedName>
        <fullName evidence="2">DEAD/DEAH box helicase</fullName>
    </submittedName>
</protein>
<dbReference type="GO" id="GO:0005524">
    <property type="term" value="F:ATP binding"/>
    <property type="evidence" value="ECO:0007669"/>
    <property type="project" value="InterPro"/>
</dbReference>
<comment type="caution">
    <text evidence="2">The sequence shown here is derived from an EMBL/GenBank/DDBJ whole genome shotgun (WGS) entry which is preliminary data.</text>
</comment>
<dbReference type="EMBL" id="BSEC01000001">
    <property type="protein sequence ID" value="GLI94686.1"/>
    <property type="molecule type" value="Genomic_DNA"/>
</dbReference>